<dbReference type="EMBL" id="FNTV01000002">
    <property type="protein sequence ID" value="SEF12963.1"/>
    <property type="molecule type" value="Genomic_DNA"/>
</dbReference>
<accession>A0A1H5PGF7</accession>
<name>A0A1H5PGF7_9MICC</name>
<evidence type="ECO:0000313" key="1">
    <source>
        <dbReference type="EMBL" id="SEF12963.1"/>
    </source>
</evidence>
<sequence length="129" mass="14404">MATPVSNGLETNLSELLSTRGWKCNTELGSSESPVWDFIASLPVNESIRSEGYPTGIFLHAPEEPGFCTVEPATWSTQRNPYQRIFQRANDLIAWLPQIEKWRAPATETMNPPWNSPKCGLQLGSRLVS</sequence>
<organism evidence="1 2">
    <name type="scientific">Arthrobacter alpinus</name>
    <dbReference type="NCBI Taxonomy" id="656366"/>
    <lineage>
        <taxon>Bacteria</taxon>
        <taxon>Bacillati</taxon>
        <taxon>Actinomycetota</taxon>
        <taxon>Actinomycetes</taxon>
        <taxon>Micrococcales</taxon>
        <taxon>Micrococcaceae</taxon>
        <taxon>Arthrobacter</taxon>
    </lineage>
</organism>
<proteinExistence type="predicted"/>
<protein>
    <submittedName>
        <fullName evidence="1">Uncharacterized protein</fullName>
    </submittedName>
</protein>
<gene>
    <name evidence="1" type="ORF">SAMN04489740_4311</name>
</gene>
<dbReference type="AlphaFoldDB" id="A0A1H5PGF7"/>
<evidence type="ECO:0000313" key="2">
    <source>
        <dbReference type="Proteomes" id="UP000182725"/>
    </source>
</evidence>
<reference evidence="1 2" key="1">
    <citation type="submission" date="2016-10" db="EMBL/GenBank/DDBJ databases">
        <authorList>
            <person name="de Groot N.N."/>
        </authorList>
    </citation>
    <scope>NUCLEOTIDE SEQUENCE [LARGE SCALE GENOMIC DNA]</scope>
    <source>
        <strain evidence="1 2">DSM 22274</strain>
    </source>
</reference>
<dbReference type="Proteomes" id="UP000182725">
    <property type="component" value="Unassembled WGS sequence"/>
</dbReference>